<dbReference type="Proteomes" id="UP000037982">
    <property type="component" value="Unassembled WGS sequence"/>
</dbReference>
<gene>
    <name evidence="4" type="ORF">ADL29_22855</name>
</gene>
<dbReference type="Gene3D" id="3.40.30.10">
    <property type="entry name" value="Glutaredoxin"/>
    <property type="match status" value="1"/>
</dbReference>
<evidence type="ECO:0000259" key="3">
    <source>
        <dbReference type="Pfam" id="PF13462"/>
    </source>
</evidence>
<feature type="transmembrane region" description="Helical" evidence="2">
    <location>
        <begin position="34"/>
        <end position="55"/>
    </location>
</feature>
<feature type="compositionally biased region" description="Basic and acidic residues" evidence="1">
    <location>
        <begin position="12"/>
        <end position="27"/>
    </location>
</feature>
<evidence type="ECO:0000256" key="2">
    <source>
        <dbReference type="SAM" id="Phobius"/>
    </source>
</evidence>
<dbReference type="AlphaFoldDB" id="A0A0N0GY87"/>
<accession>A0A0N0GY87</accession>
<dbReference type="Pfam" id="PF13462">
    <property type="entry name" value="Thioredoxin_4"/>
    <property type="match status" value="1"/>
</dbReference>
<proteinExistence type="predicted"/>
<dbReference type="RefSeq" id="WP_053925470.1">
    <property type="nucleotide sequence ID" value="NZ_LGKG01000145.1"/>
</dbReference>
<evidence type="ECO:0000313" key="4">
    <source>
        <dbReference type="EMBL" id="KPC61699.1"/>
    </source>
</evidence>
<comment type="caution">
    <text evidence="4">The sequence shown here is derived from an EMBL/GenBank/DDBJ whole genome shotgun (WGS) entry which is preliminary data.</text>
</comment>
<keyword evidence="5" id="KW-1185">Reference proteome</keyword>
<sequence>MSNRNSQANKQAARERLRAERERQAKKERLRRQLVVGGAVVGVLAVAGGIGLAVAKSGGDSGSGGRGAAAAAGDSKVWAKAAKAELTKPANASGPKGTTIVIGKPAAKNTLSLFEDPRCPGCAGFEQTAGATVEKDIKDGKYKAEYHLGTFLDANLQGTGSKNALSALGAALNVSPDAFLKYKYALYSKEYHPDERGPDKFADDGYLIKVADTIPALKGNAAFQKAVKAGTYDKWALEVSDEFTSHKDVTSTPTVKVNDTVIGTRTPQGMSAPSSVAEFNSMVDKELKH</sequence>
<dbReference type="EMBL" id="LGKG01000145">
    <property type="protein sequence ID" value="KPC61699.1"/>
    <property type="molecule type" value="Genomic_DNA"/>
</dbReference>
<dbReference type="SUPFAM" id="SSF52833">
    <property type="entry name" value="Thioredoxin-like"/>
    <property type="match status" value="1"/>
</dbReference>
<keyword evidence="2" id="KW-1133">Transmembrane helix</keyword>
<feature type="domain" description="Thioredoxin-like fold" evidence="3">
    <location>
        <begin position="97"/>
        <end position="271"/>
    </location>
</feature>
<keyword evidence="2" id="KW-0812">Transmembrane</keyword>
<reference evidence="5" key="1">
    <citation type="submission" date="2015-07" db="EMBL/GenBank/DDBJ databases">
        <authorList>
            <person name="Ju K.-S."/>
            <person name="Doroghazi J.R."/>
            <person name="Metcalf W.W."/>
        </authorList>
    </citation>
    <scope>NUCLEOTIDE SEQUENCE [LARGE SCALE GENOMIC DNA]</scope>
    <source>
        <strain evidence="5">NRRL ISP-5002</strain>
    </source>
</reference>
<protein>
    <submittedName>
        <fullName evidence="4">DSBA oxidoreductase</fullName>
    </submittedName>
</protein>
<organism evidence="4 5">
    <name type="scientific">Streptomyces chattanoogensis</name>
    <dbReference type="NCBI Taxonomy" id="66876"/>
    <lineage>
        <taxon>Bacteria</taxon>
        <taxon>Bacillati</taxon>
        <taxon>Actinomycetota</taxon>
        <taxon>Actinomycetes</taxon>
        <taxon>Kitasatosporales</taxon>
        <taxon>Streptomycetaceae</taxon>
        <taxon>Streptomyces</taxon>
    </lineage>
</organism>
<dbReference type="InterPro" id="IPR036249">
    <property type="entry name" value="Thioredoxin-like_sf"/>
</dbReference>
<evidence type="ECO:0000256" key="1">
    <source>
        <dbReference type="SAM" id="MobiDB-lite"/>
    </source>
</evidence>
<feature type="region of interest" description="Disordered" evidence="1">
    <location>
        <begin position="1"/>
        <end position="29"/>
    </location>
</feature>
<keyword evidence="2" id="KW-0472">Membrane</keyword>
<dbReference type="InterPro" id="IPR012336">
    <property type="entry name" value="Thioredoxin-like_fold"/>
</dbReference>
<evidence type="ECO:0000313" key="5">
    <source>
        <dbReference type="Proteomes" id="UP000037982"/>
    </source>
</evidence>
<dbReference type="PATRIC" id="fig|66876.3.peg.5015"/>
<name>A0A0N0GY87_9ACTN</name>